<dbReference type="OrthoDB" id="10063408at2759"/>
<dbReference type="AlphaFoldDB" id="A0A7D9DFM3"/>
<name>A0A7D9DFM3_PARCT</name>
<organism evidence="1 2">
    <name type="scientific">Paramuricea clavata</name>
    <name type="common">Red gorgonian</name>
    <name type="synonym">Violescent sea-whip</name>
    <dbReference type="NCBI Taxonomy" id="317549"/>
    <lineage>
        <taxon>Eukaryota</taxon>
        <taxon>Metazoa</taxon>
        <taxon>Cnidaria</taxon>
        <taxon>Anthozoa</taxon>
        <taxon>Octocorallia</taxon>
        <taxon>Malacalcyonacea</taxon>
        <taxon>Plexauridae</taxon>
        <taxon>Paramuricea</taxon>
    </lineage>
</organism>
<protein>
    <submittedName>
        <fullName evidence="1">Uncharacterized protein</fullName>
    </submittedName>
</protein>
<sequence>MFVDVKMKTPKLKNPLHHCEFPELEYFKIVLITDEKGFQHEYQVKFCRCRSEACTLVELGLWPATPTKPVMAFTFGLMELVEKMFLVAKVSVQQCCASLPAFSHFPRLEIVIDYSIEGQHLEQVMNVCIKDTKTSAHSANR</sequence>
<accession>A0A7D9DFM3</accession>
<comment type="caution">
    <text evidence="1">The sequence shown here is derived from an EMBL/GenBank/DDBJ whole genome shotgun (WGS) entry which is preliminary data.</text>
</comment>
<gene>
    <name evidence="1" type="ORF">PACLA_8A072722</name>
</gene>
<proteinExistence type="predicted"/>
<evidence type="ECO:0000313" key="2">
    <source>
        <dbReference type="Proteomes" id="UP001152795"/>
    </source>
</evidence>
<dbReference type="InterPro" id="IPR041457">
    <property type="entry name" value="CxC2_KDZ-assoc"/>
</dbReference>
<dbReference type="EMBL" id="CACRXK020000768">
    <property type="protein sequence ID" value="CAB3984657.1"/>
    <property type="molecule type" value="Genomic_DNA"/>
</dbReference>
<evidence type="ECO:0000313" key="1">
    <source>
        <dbReference type="EMBL" id="CAB3984657.1"/>
    </source>
</evidence>
<dbReference type="Pfam" id="PF18803">
    <property type="entry name" value="CxC2"/>
    <property type="match status" value="1"/>
</dbReference>
<reference evidence="1" key="1">
    <citation type="submission" date="2020-04" db="EMBL/GenBank/DDBJ databases">
        <authorList>
            <person name="Alioto T."/>
            <person name="Alioto T."/>
            <person name="Gomez Garrido J."/>
        </authorList>
    </citation>
    <scope>NUCLEOTIDE SEQUENCE</scope>
    <source>
        <strain evidence="1">A484AB</strain>
    </source>
</reference>
<keyword evidence="2" id="KW-1185">Reference proteome</keyword>
<dbReference type="Proteomes" id="UP001152795">
    <property type="component" value="Unassembled WGS sequence"/>
</dbReference>